<comment type="caution">
    <text evidence="2">The sequence shown here is derived from an EMBL/GenBank/DDBJ whole genome shotgun (WGS) entry which is preliminary data.</text>
</comment>
<keyword evidence="1" id="KW-0732">Signal</keyword>
<keyword evidence="3" id="KW-1185">Reference proteome</keyword>
<accession>A0A175W8W8</accession>
<gene>
    <name evidence="2" type="ORF">MMYC01_203759</name>
</gene>
<feature type="signal peptide" evidence="1">
    <location>
        <begin position="1"/>
        <end position="19"/>
    </location>
</feature>
<dbReference type="Proteomes" id="UP000078237">
    <property type="component" value="Unassembled WGS sequence"/>
</dbReference>
<proteinExistence type="predicted"/>
<feature type="chain" id="PRO_5008043804" evidence="1">
    <location>
        <begin position="20"/>
        <end position="491"/>
    </location>
</feature>
<protein>
    <submittedName>
        <fullName evidence="2">Uncharacterized protein</fullName>
    </submittedName>
</protein>
<dbReference type="VEuPathDB" id="FungiDB:MMYC01_203759"/>
<dbReference type="STRING" id="100816.A0A175W8W8"/>
<reference evidence="2 3" key="1">
    <citation type="journal article" date="2016" name="Genome Announc.">
        <title>Genome Sequence of Madurella mycetomatis mm55, Isolated from a Human Mycetoma Case in Sudan.</title>
        <authorList>
            <person name="Smit S."/>
            <person name="Derks M.F."/>
            <person name="Bervoets S."/>
            <person name="Fahal A."/>
            <person name="van Leeuwen W."/>
            <person name="van Belkum A."/>
            <person name="van de Sande W.W."/>
        </authorList>
    </citation>
    <scope>NUCLEOTIDE SEQUENCE [LARGE SCALE GENOMIC DNA]</scope>
    <source>
        <strain evidence="3">mm55</strain>
    </source>
</reference>
<dbReference type="EMBL" id="LCTW02000074">
    <property type="protein sequence ID" value="KXX79901.1"/>
    <property type="molecule type" value="Genomic_DNA"/>
</dbReference>
<dbReference type="AlphaFoldDB" id="A0A175W8W8"/>
<dbReference type="PANTHER" id="PTHR35394">
    <property type="entry name" value="DUF3176 DOMAIN-CONTAINING PROTEIN"/>
    <property type="match status" value="1"/>
</dbReference>
<evidence type="ECO:0000313" key="2">
    <source>
        <dbReference type="EMBL" id="KXX79901.1"/>
    </source>
</evidence>
<name>A0A175W8W8_9PEZI</name>
<dbReference type="PANTHER" id="PTHR35394:SF5">
    <property type="entry name" value="DUF3176 DOMAIN-CONTAINING PROTEIN"/>
    <property type="match status" value="1"/>
</dbReference>
<dbReference type="OrthoDB" id="5242705at2759"/>
<evidence type="ECO:0000256" key="1">
    <source>
        <dbReference type="SAM" id="SignalP"/>
    </source>
</evidence>
<evidence type="ECO:0000313" key="3">
    <source>
        <dbReference type="Proteomes" id="UP000078237"/>
    </source>
</evidence>
<sequence>MAAFGALLMISGILTSTLTQQAIEYHMVDAPSQAATDTATIDRATTFSLYDGNNLAIVPYDTAREQRAIFQGAFSAPTEVVPQVEPTCSSGTCTWPPYGSLAICGDVANLTALGDTQLIEKLGNMTEKRLGVLFNTSVATSEALGYGDFYFMSVPVVFPIVVGLLDTPTNAFNQSVTDLMVSDSFVAYTDQPLNNSATFDMSNVKYLEVALWWCTKTYKTNVKAGQSTTEELSTLSKLQEPALPLNMPWAPDFYPCYAAGTCNETYGDKMAHLEAPPGSDSPQDSYTIHIWSELMASALLVATMFDSVLMDRTRGVVASNGGGIAKAFGFSVLGDFLSTESPPPDIQLSNMRNVITNVARSATNIVRQGNTRLNKTDASAVVVGTVITAQTFVRIHWEWIAMLSSQLVLTTVFLTLTMAATYRERMQVIKCSSLATLCALDETTRKNMGGIDDLGGLDQNARTMSVRLERGSSGSSLWLKVRRGIYTAETE</sequence>
<organism evidence="2 3">
    <name type="scientific">Madurella mycetomatis</name>
    <dbReference type="NCBI Taxonomy" id="100816"/>
    <lineage>
        <taxon>Eukaryota</taxon>
        <taxon>Fungi</taxon>
        <taxon>Dikarya</taxon>
        <taxon>Ascomycota</taxon>
        <taxon>Pezizomycotina</taxon>
        <taxon>Sordariomycetes</taxon>
        <taxon>Sordariomycetidae</taxon>
        <taxon>Sordariales</taxon>
        <taxon>Sordariales incertae sedis</taxon>
        <taxon>Madurella</taxon>
    </lineage>
</organism>